<dbReference type="InterPro" id="IPR011527">
    <property type="entry name" value="ABC1_TM_dom"/>
</dbReference>
<proteinExistence type="inferred from homology"/>
<keyword evidence="9" id="KW-0547">Nucleotide-binding</keyword>
<comment type="similarity">
    <text evidence="2">Belongs to the ABC transporter superfamily.</text>
</comment>
<dbReference type="GO" id="GO:0034040">
    <property type="term" value="F:ATPase-coupled lipid transmembrane transporter activity"/>
    <property type="evidence" value="ECO:0007669"/>
    <property type="project" value="TreeGrafter"/>
</dbReference>
<evidence type="ECO:0000259" key="7">
    <source>
        <dbReference type="PROSITE" id="PS50893"/>
    </source>
</evidence>
<protein>
    <submittedName>
        <fullName evidence="9">ABC transporter ATP-binding protein</fullName>
    </submittedName>
</protein>
<keyword evidence="9" id="KW-0067">ATP-binding</keyword>
<dbReference type="Pfam" id="PF00005">
    <property type="entry name" value="ABC_tran"/>
    <property type="match status" value="1"/>
</dbReference>
<feature type="transmembrane region" description="Helical" evidence="6">
    <location>
        <begin position="12"/>
        <end position="37"/>
    </location>
</feature>
<dbReference type="InterPro" id="IPR039421">
    <property type="entry name" value="Type_1_exporter"/>
</dbReference>
<evidence type="ECO:0000256" key="3">
    <source>
        <dbReference type="ARBA" id="ARBA00022692"/>
    </source>
</evidence>
<keyword evidence="4 6" id="KW-1133">Transmembrane helix</keyword>
<organism evidence="9 10">
    <name type="scientific">Mesomycoplasma dispar</name>
    <dbReference type="NCBI Taxonomy" id="86660"/>
    <lineage>
        <taxon>Bacteria</taxon>
        <taxon>Bacillati</taxon>
        <taxon>Mycoplasmatota</taxon>
        <taxon>Mycoplasmoidales</taxon>
        <taxon>Metamycoplasmataceae</taxon>
        <taxon>Mesomycoplasma</taxon>
    </lineage>
</organism>
<gene>
    <name evidence="9" type="ORF">NCTC10125_00374</name>
</gene>
<dbReference type="PROSITE" id="PS50893">
    <property type="entry name" value="ABC_TRANSPORTER_2"/>
    <property type="match status" value="1"/>
</dbReference>
<dbReference type="Gene3D" id="3.40.50.300">
    <property type="entry name" value="P-loop containing nucleotide triphosphate hydrolases"/>
    <property type="match status" value="1"/>
</dbReference>
<keyword evidence="5 6" id="KW-0472">Membrane</keyword>
<dbReference type="SUPFAM" id="SSF52540">
    <property type="entry name" value="P-loop containing nucleoside triphosphate hydrolases"/>
    <property type="match status" value="1"/>
</dbReference>
<keyword evidence="3 6" id="KW-0812">Transmembrane</keyword>
<feature type="transmembrane region" description="Helical" evidence="6">
    <location>
        <begin position="49"/>
        <end position="70"/>
    </location>
</feature>
<evidence type="ECO:0000256" key="2">
    <source>
        <dbReference type="ARBA" id="ARBA00005417"/>
    </source>
</evidence>
<dbReference type="GO" id="GO:0016887">
    <property type="term" value="F:ATP hydrolysis activity"/>
    <property type="evidence" value="ECO:0007669"/>
    <property type="project" value="InterPro"/>
</dbReference>
<sequence length="525" mass="61662">MVFSFFKANFLRIFFIFFTLLAFEVSKASYIFLYKYITEFFFKPNDKNIYFVVALLVAALLLIFVFQICYDFQHKWLETRVFILIANKISNRIYNLNYVDLKSTKIGIVSWFNYDIEKIMSLLSMFFSFARIVFALFTTTIAIILLSKYWGWIVFLNVLFSGFIIYLTQKKYGPQFQEKHKTLSDASQNITKNNLDILNNFKLFYFHSKTKKISGKILKNFKIFTEKQIPVYKWSLKSSSISTALVYLFNSIGFILILLLTVFKFYEISIFIPLTNYSISLLQNSINFLSNLMQYWIVKSSIVKIFPSQKTKIEKINLLKPIEKIQFQNVSFGYDENLVIKNLNLMIENNKKYALMSKSGSGKSTLVKLMSGIYDNYQGNIIINEKYQLKDLDFNYIRSQMAIIDNQNIIFPGNIVENITLFSKNPDFAKLNQIISELQANWMILEQKVDSSTLSEGQKQLIVLARLLYHEMKIWIVDEALDNIQKDLSSLFLQKLIIKRNITLIYVSHHIEKENLDQFDKLISL</sequence>
<dbReference type="PANTHER" id="PTHR24221:SF654">
    <property type="entry name" value="ATP-BINDING CASSETTE SUB-FAMILY B MEMBER 6"/>
    <property type="match status" value="1"/>
</dbReference>
<dbReference type="PANTHER" id="PTHR24221">
    <property type="entry name" value="ATP-BINDING CASSETTE SUB-FAMILY B"/>
    <property type="match status" value="1"/>
</dbReference>
<dbReference type="SUPFAM" id="SSF90123">
    <property type="entry name" value="ABC transporter transmembrane region"/>
    <property type="match status" value="1"/>
</dbReference>
<dbReference type="KEGG" id="mds:MDIS_01930"/>
<comment type="subcellular location">
    <subcellularLocation>
        <location evidence="1">Cell membrane</location>
        <topology evidence="1">Multi-pass membrane protein</topology>
    </subcellularLocation>
</comment>
<evidence type="ECO:0000256" key="6">
    <source>
        <dbReference type="SAM" id="Phobius"/>
    </source>
</evidence>
<dbReference type="AlphaFoldDB" id="A0AAJ5NLC6"/>
<dbReference type="Proteomes" id="UP000289629">
    <property type="component" value="Chromosome"/>
</dbReference>
<dbReference type="InterPro" id="IPR036640">
    <property type="entry name" value="ABC1_TM_sf"/>
</dbReference>
<feature type="domain" description="ABC transporter" evidence="7">
    <location>
        <begin position="325"/>
        <end position="525"/>
    </location>
</feature>
<reference evidence="9 10" key="1">
    <citation type="submission" date="2019-01" db="EMBL/GenBank/DDBJ databases">
        <authorList>
            <consortium name="Pathogen Informatics"/>
        </authorList>
    </citation>
    <scope>NUCLEOTIDE SEQUENCE [LARGE SCALE GENOMIC DNA]</scope>
    <source>
        <strain evidence="9 10">NCTC10125</strain>
    </source>
</reference>
<feature type="transmembrane region" description="Helical" evidence="6">
    <location>
        <begin position="122"/>
        <end position="143"/>
    </location>
</feature>
<dbReference type="GO" id="GO:0005886">
    <property type="term" value="C:plasma membrane"/>
    <property type="evidence" value="ECO:0007669"/>
    <property type="project" value="UniProtKB-SubCell"/>
</dbReference>
<dbReference type="GO" id="GO:0140359">
    <property type="term" value="F:ABC-type transporter activity"/>
    <property type="evidence" value="ECO:0007669"/>
    <property type="project" value="InterPro"/>
</dbReference>
<evidence type="ECO:0000256" key="4">
    <source>
        <dbReference type="ARBA" id="ARBA00022989"/>
    </source>
</evidence>
<name>A0AAJ5NLC6_9BACT</name>
<evidence type="ECO:0000259" key="8">
    <source>
        <dbReference type="PROSITE" id="PS50929"/>
    </source>
</evidence>
<evidence type="ECO:0000256" key="1">
    <source>
        <dbReference type="ARBA" id="ARBA00004651"/>
    </source>
</evidence>
<dbReference type="Gene3D" id="1.20.1560.10">
    <property type="entry name" value="ABC transporter type 1, transmembrane domain"/>
    <property type="match status" value="1"/>
</dbReference>
<evidence type="ECO:0000313" key="10">
    <source>
        <dbReference type="Proteomes" id="UP000289629"/>
    </source>
</evidence>
<evidence type="ECO:0000256" key="5">
    <source>
        <dbReference type="ARBA" id="ARBA00023136"/>
    </source>
</evidence>
<evidence type="ECO:0000313" key="9">
    <source>
        <dbReference type="EMBL" id="VEU61758.1"/>
    </source>
</evidence>
<feature type="transmembrane region" description="Helical" evidence="6">
    <location>
        <begin position="149"/>
        <end position="167"/>
    </location>
</feature>
<dbReference type="PROSITE" id="PS50929">
    <property type="entry name" value="ABC_TM1F"/>
    <property type="match status" value="1"/>
</dbReference>
<dbReference type="InterPro" id="IPR003439">
    <property type="entry name" value="ABC_transporter-like_ATP-bd"/>
</dbReference>
<feature type="domain" description="ABC transmembrane type-1" evidence="8">
    <location>
        <begin position="14"/>
        <end position="295"/>
    </location>
</feature>
<dbReference type="EMBL" id="LR214971">
    <property type="protein sequence ID" value="VEU61758.1"/>
    <property type="molecule type" value="Genomic_DNA"/>
</dbReference>
<feature type="transmembrane region" description="Helical" evidence="6">
    <location>
        <begin position="244"/>
        <end position="266"/>
    </location>
</feature>
<dbReference type="InterPro" id="IPR027417">
    <property type="entry name" value="P-loop_NTPase"/>
</dbReference>
<accession>A0AAJ5NLC6</accession>
<dbReference type="GO" id="GO:0005524">
    <property type="term" value="F:ATP binding"/>
    <property type="evidence" value="ECO:0007669"/>
    <property type="project" value="UniProtKB-KW"/>
</dbReference>